<sequence>MSTPTKRSRPRKASEAIAAPVSHADQLVALQSREEGKTVMYKQDAWGHVETRFVRTHNVKAWEAKGFSVR</sequence>
<dbReference type="EMBL" id="JAFLQZ010000009">
    <property type="protein sequence ID" value="MBO0359176.1"/>
    <property type="molecule type" value="Genomic_DNA"/>
</dbReference>
<gene>
    <name evidence="1" type="ORF">J0X19_14540</name>
</gene>
<reference evidence="1" key="1">
    <citation type="submission" date="2021-03" db="EMBL/GenBank/DDBJ databases">
        <authorList>
            <person name="Kim M.K."/>
        </authorList>
    </citation>
    <scope>NUCLEOTIDE SEQUENCE</scope>
    <source>
        <strain evidence="1">BT186</strain>
    </source>
</reference>
<evidence type="ECO:0000313" key="2">
    <source>
        <dbReference type="Proteomes" id="UP000664144"/>
    </source>
</evidence>
<name>A0A939EXW1_9BACT</name>
<comment type="caution">
    <text evidence="1">The sequence shown here is derived from an EMBL/GenBank/DDBJ whole genome shotgun (WGS) entry which is preliminary data.</text>
</comment>
<organism evidence="1 2">
    <name type="scientific">Hymenobacter telluris</name>
    <dbReference type="NCBI Taxonomy" id="2816474"/>
    <lineage>
        <taxon>Bacteria</taxon>
        <taxon>Pseudomonadati</taxon>
        <taxon>Bacteroidota</taxon>
        <taxon>Cytophagia</taxon>
        <taxon>Cytophagales</taxon>
        <taxon>Hymenobacteraceae</taxon>
        <taxon>Hymenobacter</taxon>
    </lineage>
</organism>
<dbReference type="AlphaFoldDB" id="A0A939EXW1"/>
<accession>A0A939EXW1</accession>
<dbReference type="RefSeq" id="WP_206985098.1">
    <property type="nucleotide sequence ID" value="NZ_JAFLQZ010000009.1"/>
</dbReference>
<evidence type="ECO:0000313" key="1">
    <source>
        <dbReference type="EMBL" id="MBO0359176.1"/>
    </source>
</evidence>
<proteinExistence type="predicted"/>
<protein>
    <submittedName>
        <fullName evidence="1">Uncharacterized protein</fullName>
    </submittedName>
</protein>
<dbReference type="Proteomes" id="UP000664144">
    <property type="component" value="Unassembled WGS sequence"/>
</dbReference>
<keyword evidence="2" id="KW-1185">Reference proteome</keyword>